<evidence type="ECO:0000256" key="7">
    <source>
        <dbReference type="ARBA" id="ARBA00022801"/>
    </source>
</evidence>
<dbReference type="Pfam" id="PF00557">
    <property type="entry name" value="Peptidase_M24"/>
    <property type="match status" value="1"/>
</dbReference>
<evidence type="ECO:0000313" key="12">
    <source>
        <dbReference type="Proteomes" id="UP001596045"/>
    </source>
</evidence>
<evidence type="ECO:0000256" key="6">
    <source>
        <dbReference type="ARBA" id="ARBA00022723"/>
    </source>
</evidence>
<dbReference type="GO" id="GO:0004177">
    <property type="term" value="F:aminopeptidase activity"/>
    <property type="evidence" value="ECO:0007669"/>
    <property type="project" value="UniProtKB-KW"/>
</dbReference>
<keyword evidence="12" id="KW-1185">Reference proteome</keyword>
<keyword evidence="7 11" id="KW-0378">Hydrolase</keyword>
<dbReference type="SUPFAM" id="SSF55920">
    <property type="entry name" value="Creatinase/aminopeptidase"/>
    <property type="match status" value="1"/>
</dbReference>
<protein>
    <recommendedName>
        <fullName evidence="4">Xaa-Pro aminopeptidase</fullName>
        <ecNumber evidence="4">3.4.11.9</ecNumber>
    </recommendedName>
</protein>
<evidence type="ECO:0000256" key="9">
    <source>
        <dbReference type="ARBA" id="ARBA00023211"/>
    </source>
</evidence>
<dbReference type="EC" id="3.4.11.9" evidence="4"/>
<dbReference type="EMBL" id="JBHSMT010000013">
    <property type="protein sequence ID" value="MFC5474254.1"/>
    <property type="molecule type" value="Genomic_DNA"/>
</dbReference>
<dbReference type="InterPro" id="IPR052433">
    <property type="entry name" value="X-Pro_dipept-like"/>
</dbReference>
<sequence length="472" mass="52321">MFERAAYAERRRQLKRQFSSGLLLLLGNTDVSINYPHNHYWFRQDSSFSYFFGLNQPDLAAVIDIDADLDTLFGDDASLDDVIWVGPQVSFAERASTVGVDTVKPYQELAAVITAAQRQNRTIHYLPPYRGESVLELARLFACAPEQIKPGISQSFIQAVVALREIKSAQEINEIERTLAVTRDMHIAAMRLAKPDAFEYQIVAAMEGIMRSHDLQSAYPMIFSRSGEILHNRDHHQRLRAGDLVVNDSGASSALGYASDITRTIPVGGRFSELQRALYEIVLGAQQHAINAMRPGVPYLQIHKLAAAYLVAGMSELGFFHGTPEQVVESGAYAICFPHGLGHQMGLDVHDMEALGENQVGYDVHVKRSDLFGLRNLRLAKTLRAGMVVTVEPGIYFIPELIKRWQTEGRHSELIDYARFAEFMDFGGIRIEDNVLVTESAARVLGPAIPKTCAEIEALMAGAEKGGGVQTD</sequence>
<proteinExistence type="inferred from homology"/>
<keyword evidence="11" id="KW-0031">Aminopeptidase</keyword>
<keyword evidence="8" id="KW-0482">Metalloprotease</keyword>
<dbReference type="Gene3D" id="3.40.350.10">
    <property type="entry name" value="Creatinase/prolidase N-terminal domain"/>
    <property type="match status" value="1"/>
</dbReference>
<dbReference type="InterPro" id="IPR000994">
    <property type="entry name" value="Pept_M24"/>
</dbReference>
<evidence type="ECO:0000259" key="10">
    <source>
        <dbReference type="SMART" id="SM01011"/>
    </source>
</evidence>
<dbReference type="CDD" id="cd01087">
    <property type="entry name" value="Prolidase"/>
    <property type="match status" value="1"/>
</dbReference>
<dbReference type="InterPro" id="IPR036005">
    <property type="entry name" value="Creatinase/aminopeptidase-like"/>
</dbReference>
<organism evidence="11 12">
    <name type="scientific">Paraherbaspirillum soli</name>
    <dbReference type="NCBI Taxonomy" id="631222"/>
    <lineage>
        <taxon>Bacteria</taxon>
        <taxon>Pseudomonadati</taxon>
        <taxon>Pseudomonadota</taxon>
        <taxon>Betaproteobacteria</taxon>
        <taxon>Burkholderiales</taxon>
        <taxon>Oxalobacteraceae</taxon>
        <taxon>Paraherbaspirillum</taxon>
    </lineage>
</organism>
<feature type="domain" description="Aminopeptidase P N-terminal" evidence="10">
    <location>
        <begin position="2"/>
        <end position="134"/>
    </location>
</feature>
<reference evidence="12" key="1">
    <citation type="journal article" date="2019" name="Int. J. Syst. Evol. Microbiol.">
        <title>The Global Catalogue of Microorganisms (GCM) 10K type strain sequencing project: providing services to taxonomists for standard genome sequencing and annotation.</title>
        <authorList>
            <consortium name="The Broad Institute Genomics Platform"/>
            <consortium name="The Broad Institute Genome Sequencing Center for Infectious Disease"/>
            <person name="Wu L."/>
            <person name="Ma J."/>
        </authorList>
    </citation>
    <scope>NUCLEOTIDE SEQUENCE [LARGE SCALE GENOMIC DNA]</scope>
    <source>
        <strain evidence="12">JCM 17066</strain>
    </source>
</reference>
<dbReference type="Pfam" id="PF05195">
    <property type="entry name" value="AMP_N"/>
    <property type="match status" value="1"/>
</dbReference>
<comment type="caution">
    <text evidence="11">The sequence shown here is derived from an EMBL/GenBank/DDBJ whole genome shotgun (WGS) entry which is preliminary data.</text>
</comment>
<gene>
    <name evidence="11" type="ORF">ACFPM8_09815</name>
</gene>
<evidence type="ECO:0000256" key="1">
    <source>
        <dbReference type="ARBA" id="ARBA00001424"/>
    </source>
</evidence>
<comment type="similarity">
    <text evidence="3">Belongs to the peptidase M24B family.</text>
</comment>
<keyword evidence="5" id="KW-0645">Protease</keyword>
<dbReference type="RefSeq" id="WP_378997323.1">
    <property type="nucleotide sequence ID" value="NZ_JBHSMT010000013.1"/>
</dbReference>
<evidence type="ECO:0000256" key="3">
    <source>
        <dbReference type="ARBA" id="ARBA00008766"/>
    </source>
</evidence>
<dbReference type="SUPFAM" id="SSF53092">
    <property type="entry name" value="Creatinase/prolidase N-terminal domain"/>
    <property type="match status" value="1"/>
</dbReference>
<name>A0ABW0M7T5_9BURK</name>
<evidence type="ECO:0000313" key="11">
    <source>
        <dbReference type="EMBL" id="MFC5474254.1"/>
    </source>
</evidence>
<keyword evidence="9" id="KW-0464">Manganese</keyword>
<dbReference type="Proteomes" id="UP001596045">
    <property type="component" value="Unassembled WGS sequence"/>
</dbReference>
<evidence type="ECO:0000256" key="5">
    <source>
        <dbReference type="ARBA" id="ARBA00022670"/>
    </source>
</evidence>
<dbReference type="PANTHER" id="PTHR43226">
    <property type="entry name" value="XAA-PRO AMINOPEPTIDASE 3"/>
    <property type="match status" value="1"/>
</dbReference>
<dbReference type="SMART" id="SM01011">
    <property type="entry name" value="AMP_N"/>
    <property type="match status" value="1"/>
</dbReference>
<evidence type="ECO:0000256" key="8">
    <source>
        <dbReference type="ARBA" id="ARBA00023049"/>
    </source>
</evidence>
<dbReference type="PANTHER" id="PTHR43226:SF4">
    <property type="entry name" value="XAA-PRO AMINOPEPTIDASE 3"/>
    <property type="match status" value="1"/>
</dbReference>
<dbReference type="InterPro" id="IPR007865">
    <property type="entry name" value="Aminopep_P_N"/>
</dbReference>
<evidence type="ECO:0000256" key="2">
    <source>
        <dbReference type="ARBA" id="ARBA00001936"/>
    </source>
</evidence>
<comment type="catalytic activity">
    <reaction evidence="1">
        <text>Release of any N-terminal amino acid, including proline, that is linked to proline, even from a dipeptide or tripeptide.</text>
        <dbReference type="EC" id="3.4.11.9"/>
    </reaction>
</comment>
<evidence type="ECO:0000256" key="4">
    <source>
        <dbReference type="ARBA" id="ARBA00012574"/>
    </source>
</evidence>
<dbReference type="Gene3D" id="3.90.230.10">
    <property type="entry name" value="Creatinase/methionine aminopeptidase superfamily"/>
    <property type="match status" value="1"/>
</dbReference>
<comment type="cofactor">
    <cofactor evidence="2">
        <name>Mn(2+)</name>
        <dbReference type="ChEBI" id="CHEBI:29035"/>
    </cofactor>
</comment>
<keyword evidence="6" id="KW-0479">Metal-binding</keyword>
<accession>A0ABW0M7T5</accession>
<dbReference type="InterPro" id="IPR029149">
    <property type="entry name" value="Creatin/AminoP/Spt16_N"/>
</dbReference>